<keyword evidence="2" id="KW-1185">Reference proteome</keyword>
<name>A0AAV3QHE3_LITER</name>
<evidence type="ECO:0000313" key="2">
    <source>
        <dbReference type="Proteomes" id="UP001454036"/>
    </source>
</evidence>
<evidence type="ECO:0000313" key="1">
    <source>
        <dbReference type="EMBL" id="GAA0163504.1"/>
    </source>
</evidence>
<dbReference type="EMBL" id="BAABME010004769">
    <property type="protein sequence ID" value="GAA0163504.1"/>
    <property type="molecule type" value="Genomic_DNA"/>
</dbReference>
<dbReference type="AlphaFoldDB" id="A0AAV3QHE3"/>
<proteinExistence type="predicted"/>
<sequence length="113" mass="12759">MIGLVDRSNAPGTSFSKELAVDLILKSLPDKFSYFVMNFNMNKFELCLNKLHKMITNAETNLGKVKAPTSSVLWSKKRRSLLAMLSVRANPRLLRLLDKKTAERRTSVITMGT</sequence>
<gene>
    <name evidence="1" type="ORF">LIER_19350</name>
</gene>
<organism evidence="1 2">
    <name type="scientific">Lithospermum erythrorhizon</name>
    <name type="common">Purple gromwell</name>
    <name type="synonym">Lithospermum officinale var. erythrorhizon</name>
    <dbReference type="NCBI Taxonomy" id="34254"/>
    <lineage>
        <taxon>Eukaryota</taxon>
        <taxon>Viridiplantae</taxon>
        <taxon>Streptophyta</taxon>
        <taxon>Embryophyta</taxon>
        <taxon>Tracheophyta</taxon>
        <taxon>Spermatophyta</taxon>
        <taxon>Magnoliopsida</taxon>
        <taxon>eudicotyledons</taxon>
        <taxon>Gunneridae</taxon>
        <taxon>Pentapetalae</taxon>
        <taxon>asterids</taxon>
        <taxon>lamiids</taxon>
        <taxon>Boraginales</taxon>
        <taxon>Boraginaceae</taxon>
        <taxon>Boraginoideae</taxon>
        <taxon>Lithospermeae</taxon>
        <taxon>Lithospermum</taxon>
    </lineage>
</organism>
<comment type="caution">
    <text evidence="1">The sequence shown here is derived from an EMBL/GenBank/DDBJ whole genome shotgun (WGS) entry which is preliminary data.</text>
</comment>
<protein>
    <submittedName>
        <fullName evidence="1">Uncharacterized protein</fullName>
    </submittedName>
</protein>
<accession>A0AAV3QHE3</accession>
<dbReference type="Proteomes" id="UP001454036">
    <property type="component" value="Unassembled WGS sequence"/>
</dbReference>
<reference evidence="1 2" key="1">
    <citation type="submission" date="2024-01" db="EMBL/GenBank/DDBJ databases">
        <title>The complete chloroplast genome sequence of Lithospermum erythrorhizon: insights into the phylogenetic relationship among Boraginaceae species and the maternal lineages of purple gromwells.</title>
        <authorList>
            <person name="Okada T."/>
            <person name="Watanabe K."/>
        </authorList>
    </citation>
    <scope>NUCLEOTIDE SEQUENCE [LARGE SCALE GENOMIC DNA]</scope>
</reference>